<gene>
    <name evidence="4" type="ORF">C3942_11015</name>
</gene>
<dbReference type="Gene3D" id="3.30.479.30">
    <property type="entry name" value="Band 7 domain"/>
    <property type="match status" value="1"/>
</dbReference>
<name>A0A2S5TG08_9GAMM</name>
<dbReference type="CDD" id="cd03401">
    <property type="entry name" value="SPFH_prohibitin"/>
    <property type="match status" value="1"/>
</dbReference>
<evidence type="ECO:0000313" key="4">
    <source>
        <dbReference type="EMBL" id="PPE73920.1"/>
    </source>
</evidence>
<accession>A0A2S5TG08</accession>
<dbReference type="GO" id="GO:0016020">
    <property type="term" value="C:membrane"/>
    <property type="evidence" value="ECO:0007669"/>
    <property type="project" value="UniProtKB-SubCell"/>
</dbReference>
<keyword evidence="5" id="KW-1185">Reference proteome</keyword>
<evidence type="ECO:0000256" key="2">
    <source>
        <dbReference type="SAM" id="Coils"/>
    </source>
</evidence>
<dbReference type="AlphaFoldDB" id="A0A2S5TG08"/>
<dbReference type="InterPro" id="IPR036013">
    <property type="entry name" value="Band_7/SPFH_dom_sf"/>
</dbReference>
<dbReference type="Pfam" id="PF01145">
    <property type="entry name" value="Band_7"/>
    <property type="match status" value="1"/>
</dbReference>
<feature type="domain" description="Band 7" evidence="3">
    <location>
        <begin position="25"/>
        <end position="188"/>
    </location>
</feature>
<sequence length="273" mass="29797">MGSTGKLVLGVIVAVVGLAVLARMSPLTVVPAGHRGVVTLFGKVDPQPLGEGLHLVNPLCNVVKIDVRVARADSEGEAASRDLQIVHTAITLNYRINPELTAKLYQEVGPGFEQKVIEPAVQEAFKAVTAKYTAEELITKREDVRHNIRLLLNEKINARAVNALALDEVSITNFRFSQQFSQAIESKQEAEQLALKAQRDLERIQIEAKQRIAQAEAEAAALRVQKQEITPDLIKLREIDAQIKAIDKWNGVLPQTMAGGAVPFLGLNGQPAR</sequence>
<dbReference type="InterPro" id="IPR000163">
    <property type="entry name" value="Prohibitin"/>
</dbReference>
<dbReference type="SUPFAM" id="SSF117892">
    <property type="entry name" value="Band 7/SPFH domain"/>
    <property type="match status" value="1"/>
</dbReference>
<protein>
    <submittedName>
        <fullName evidence="4">HflC protein</fullName>
    </submittedName>
</protein>
<dbReference type="PRINTS" id="PR00679">
    <property type="entry name" value="PROHIBITIN"/>
</dbReference>
<reference evidence="4 5" key="1">
    <citation type="submission" date="2018-02" db="EMBL/GenBank/DDBJ databases">
        <title>Genome sequencing of Solimonas sp. HR-BB.</title>
        <authorList>
            <person name="Lee Y."/>
            <person name="Jeon C.O."/>
        </authorList>
    </citation>
    <scope>NUCLEOTIDE SEQUENCE [LARGE SCALE GENOMIC DNA]</scope>
    <source>
        <strain evidence="4 5">HR-BB</strain>
    </source>
</reference>
<feature type="coiled-coil region" evidence="2">
    <location>
        <begin position="187"/>
        <end position="225"/>
    </location>
</feature>
<evidence type="ECO:0000259" key="3">
    <source>
        <dbReference type="SMART" id="SM00244"/>
    </source>
</evidence>
<dbReference type="PANTHER" id="PTHR23222:SF0">
    <property type="entry name" value="PROHIBITIN 1"/>
    <property type="match status" value="1"/>
</dbReference>
<comment type="caution">
    <text evidence="4">The sequence shown here is derived from an EMBL/GenBank/DDBJ whole genome shotgun (WGS) entry which is preliminary data.</text>
</comment>
<dbReference type="InterPro" id="IPR001107">
    <property type="entry name" value="Band_7"/>
</dbReference>
<dbReference type="Proteomes" id="UP000238220">
    <property type="component" value="Unassembled WGS sequence"/>
</dbReference>
<dbReference type="PANTHER" id="PTHR23222">
    <property type="entry name" value="PROHIBITIN"/>
    <property type="match status" value="1"/>
</dbReference>
<dbReference type="OrthoDB" id="9812991at2"/>
<dbReference type="EMBL" id="PSNW01000005">
    <property type="protein sequence ID" value="PPE73920.1"/>
    <property type="molecule type" value="Genomic_DNA"/>
</dbReference>
<dbReference type="SMART" id="SM00244">
    <property type="entry name" value="PHB"/>
    <property type="match status" value="1"/>
</dbReference>
<proteinExistence type="predicted"/>
<comment type="subcellular location">
    <subcellularLocation>
        <location evidence="1">Membrane</location>
        <topology evidence="1">Single-pass membrane protein</topology>
    </subcellularLocation>
</comment>
<keyword evidence="2" id="KW-0175">Coiled coil</keyword>
<evidence type="ECO:0000256" key="1">
    <source>
        <dbReference type="ARBA" id="ARBA00004167"/>
    </source>
</evidence>
<evidence type="ECO:0000313" key="5">
    <source>
        <dbReference type="Proteomes" id="UP000238220"/>
    </source>
</evidence>
<organism evidence="4 5">
    <name type="scientific">Solimonas fluminis</name>
    <dbReference type="NCBI Taxonomy" id="2086571"/>
    <lineage>
        <taxon>Bacteria</taxon>
        <taxon>Pseudomonadati</taxon>
        <taxon>Pseudomonadota</taxon>
        <taxon>Gammaproteobacteria</taxon>
        <taxon>Nevskiales</taxon>
        <taxon>Nevskiaceae</taxon>
        <taxon>Solimonas</taxon>
    </lineage>
</organism>